<evidence type="ECO:0000256" key="3">
    <source>
        <dbReference type="ARBA" id="ARBA00022801"/>
    </source>
</evidence>
<dbReference type="InterPro" id="IPR000675">
    <property type="entry name" value="Cutinase/axe"/>
</dbReference>
<name>A0ABQ3X8P4_9ACTN</name>
<dbReference type="PANTHER" id="PTHR33630:SF9">
    <property type="entry name" value="CUTINASE 4"/>
    <property type="match status" value="1"/>
</dbReference>
<comment type="similarity">
    <text evidence="1">Belongs to the cutinase family.</text>
</comment>
<keyword evidence="6" id="KW-1185">Reference proteome</keyword>
<dbReference type="SUPFAM" id="SSF53474">
    <property type="entry name" value="alpha/beta-Hydrolases"/>
    <property type="match status" value="1"/>
</dbReference>
<evidence type="ECO:0000313" key="5">
    <source>
        <dbReference type="EMBL" id="GID54875.1"/>
    </source>
</evidence>
<evidence type="ECO:0000256" key="4">
    <source>
        <dbReference type="ARBA" id="ARBA00023157"/>
    </source>
</evidence>
<keyword evidence="3" id="KW-0378">Hydrolase</keyword>
<accession>A0ABQ3X8P4</accession>
<dbReference type="RefSeq" id="WP_203796061.1">
    <property type="nucleotide sequence ID" value="NZ_BAAAQE010000036.1"/>
</dbReference>
<dbReference type="InterPro" id="IPR029058">
    <property type="entry name" value="AB_hydrolase_fold"/>
</dbReference>
<dbReference type="Gene3D" id="3.40.50.1820">
    <property type="entry name" value="alpha/beta hydrolase"/>
    <property type="match status" value="1"/>
</dbReference>
<dbReference type="SMART" id="SM01110">
    <property type="entry name" value="Cutinase"/>
    <property type="match status" value="1"/>
</dbReference>
<organism evidence="5 6">
    <name type="scientific">Actinoplanes couchii</name>
    <dbReference type="NCBI Taxonomy" id="403638"/>
    <lineage>
        <taxon>Bacteria</taxon>
        <taxon>Bacillati</taxon>
        <taxon>Actinomycetota</taxon>
        <taxon>Actinomycetes</taxon>
        <taxon>Micromonosporales</taxon>
        <taxon>Micromonosporaceae</taxon>
        <taxon>Actinoplanes</taxon>
    </lineage>
</organism>
<comment type="caution">
    <text evidence="5">The sequence shown here is derived from an EMBL/GenBank/DDBJ whole genome shotgun (WGS) entry which is preliminary data.</text>
</comment>
<proteinExistence type="inferred from homology"/>
<keyword evidence="4" id="KW-1015">Disulfide bond</keyword>
<evidence type="ECO:0000256" key="1">
    <source>
        <dbReference type="ARBA" id="ARBA00007534"/>
    </source>
</evidence>
<dbReference type="PANTHER" id="PTHR33630">
    <property type="entry name" value="CUTINASE RV1984C-RELATED-RELATED"/>
    <property type="match status" value="1"/>
</dbReference>
<evidence type="ECO:0000313" key="6">
    <source>
        <dbReference type="Proteomes" id="UP000612282"/>
    </source>
</evidence>
<protein>
    <submittedName>
        <fullName evidence="5">Cutinase</fullName>
    </submittedName>
</protein>
<dbReference type="Proteomes" id="UP000612282">
    <property type="component" value="Unassembled WGS sequence"/>
</dbReference>
<sequence length="253" mass="25940">MSTRRNRSKRIALGGAVAVVVAGGLVMTQNSFADTSGRGSRSSVPTAADASGNCSDVHIIVTRASTERPGTGIIGSLATAVTRASDQNITVEATDYPAVLNPYAPSVAAGIEAATKQLTDEATDCPNTKIVMMGYSQGAHVIGDVLAGTGRAAGFTRSAPVSADISDKVVAVVLMGDPRHVPGEAFNAGTSRTAGLFARGDDASLDAFADRTQSYCDTGDTFCASGASIATHLSYTRKYNSDAQQFILQKIGG</sequence>
<evidence type="ECO:0000256" key="2">
    <source>
        <dbReference type="ARBA" id="ARBA00022487"/>
    </source>
</evidence>
<dbReference type="Pfam" id="PF01083">
    <property type="entry name" value="Cutinase"/>
    <property type="match status" value="1"/>
</dbReference>
<reference evidence="5 6" key="1">
    <citation type="submission" date="2021-01" db="EMBL/GenBank/DDBJ databases">
        <title>Whole genome shotgun sequence of Actinoplanes couchii NBRC 106145.</title>
        <authorList>
            <person name="Komaki H."/>
            <person name="Tamura T."/>
        </authorList>
    </citation>
    <scope>NUCLEOTIDE SEQUENCE [LARGE SCALE GENOMIC DNA]</scope>
    <source>
        <strain evidence="5 6">NBRC 106145</strain>
    </source>
</reference>
<keyword evidence="2" id="KW-0719">Serine esterase</keyword>
<gene>
    <name evidence="5" type="primary">cut4</name>
    <name evidence="5" type="ORF">Aco03nite_032790</name>
</gene>
<dbReference type="EMBL" id="BOMG01000042">
    <property type="protein sequence ID" value="GID54875.1"/>
    <property type="molecule type" value="Genomic_DNA"/>
</dbReference>